<accession>A0AAN7A9K0</accession>
<evidence type="ECO:0000313" key="2">
    <source>
        <dbReference type="Proteomes" id="UP001302321"/>
    </source>
</evidence>
<organism evidence="1 2">
    <name type="scientific">Triangularia setosa</name>
    <dbReference type="NCBI Taxonomy" id="2587417"/>
    <lineage>
        <taxon>Eukaryota</taxon>
        <taxon>Fungi</taxon>
        <taxon>Dikarya</taxon>
        <taxon>Ascomycota</taxon>
        <taxon>Pezizomycotina</taxon>
        <taxon>Sordariomycetes</taxon>
        <taxon>Sordariomycetidae</taxon>
        <taxon>Sordariales</taxon>
        <taxon>Podosporaceae</taxon>
        <taxon>Triangularia</taxon>
    </lineage>
</organism>
<reference evidence="1" key="2">
    <citation type="submission" date="2023-05" db="EMBL/GenBank/DDBJ databases">
        <authorList>
            <consortium name="Lawrence Berkeley National Laboratory"/>
            <person name="Steindorff A."/>
            <person name="Hensen N."/>
            <person name="Bonometti L."/>
            <person name="Westerberg I."/>
            <person name="Brannstrom I.O."/>
            <person name="Guillou S."/>
            <person name="Cros-Aarteil S."/>
            <person name="Calhoun S."/>
            <person name="Haridas S."/>
            <person name="Kuo A."/>
            <person name="Mondo S."/>
            <person name="Pangilinan J."/>
            <person name="Riley R."/>
            <person name="Labutti K."/>
            <person name="Andreopoulos B."/>
            <person name="Lipzen A."/>
            <person name="Chen C."/>
            <person name="Yanf M."/>
            <person name="Daum C."/>
            <person name="Ng V."/>
            <person name="Clum A."/>
            <person name="Ohm R."/>
            <person name="Martin F."/>
            <person name="Silar P."/>
            <person name="Natvig D."/>
            <person name="Lalanne C."/>
            <person name="Gautier V."/>
            <person name="Ament-Velasquez S.L."/>
            <person name="Kruys A."/>
            <person name="Hutchinson M.I."/>
            <person name="Powell A.J."/>
            <person name="Barry K."/>
            <person name="Miller A.N."/>
            <person name="Grigoriev I.V."/>
            <person name="Debuchy R."/>
            <person name="Gladieux P."/>
            <person name="Thoren M.H."/>
            <person name="Johannesson H."/>
        </authorList>
    </citation>
    <scope>NUCLEOTIDE SEQUENCE</scope>
    <source>
        <strain evidence="1">CBS 892.96</strain>
    </source>
</reference>
<evidence type="ECO:0000313" key="1">
    <source>
        <dbReference type="EMBL" id="KAK4178135.1"/>
    </source>
</evidence>
<protein>
    <submittedName>
        <fullName evidence="1">Uncharacterized protein</fullName>
    </submittedName>
</protein>
<name>A0AAN7A9K0_9PEZI</name>
<dbReference type="Proteomes" id="UP001302321">
    <property type="component" value="Unassembled WGS sequence"/>
</dbReference>
<dbReference type="EMBL" id="MU866146">
    <property type="protein sequence ID" value="KAK4178135.1"/>
    <property type="molecule type" value="Genomic_DNA"/>
</dbReference>
<sequence>MATSFHRLCHPPFEIRGMIWDEAPSLEGNRSRLMEANVADRNPNAPADQNLSYPPIPCEIQLLAGPSYPVVWLLGTLLTTRQDPSMALNTNHKSTGSSVDHLPHSNFAWSPGNMASRCTIVFCCDPTTAFPDARNPHMSTSTQTPIFLAKALSMSRPQSRFSRVVLEVIDVDSDTSWFRQNNKPVLGPCIQRAEDQREDVWLAGIYHLVDSLRHEGLEEITEWIGRGGWRRDSGYIKIRHPEKIGPYAVRYPSDPDVRIYQSSGDEWDCELWEVQLGYEAVFLKKKLGVTAVALMELGRAEHGPIRLERFCISLPRDLFVAL</sequence>
<dbReference type="AlphaFoldDB" id="A0AAN7A9K0"/>
<reference evidence="1" key="1">
    <citation type="journal article" date="2023" name="Mol. Phylogenet. Evol.">
        <title>Genome-scale phylogeny and comparative genomics of the fungal order Sordariales.</title>
        <authorList>
            <person name="Hensen N."/>
            <person name="Bonometti L."/>
            <person name="Westerberg I."/>
            <person name="Brannstrom I.O."/>
            <person name="Guillou S."/>
            <person name="Cros-Aarteil S."/>
            <person name="Calhoun S."/>
            <person name="Haridas S."/>
            <person name="Kuo A."/>
            <person name="Mondo S."/>
            <person name="Pangilinan J."/>
            <person name="Riley R."/>
            <person name="LaButti K."/>
            <person name="Andreopoulos B."/>
            <person name="Lipzen A."/>
            <person name="Chen C."/>
            <person name="Yan M."/>
            <person name="Daum C."/>
            <person name="Ng V."/>
            <person name="Clum A."/>
            <person name="Steindorff A."/>
            <person name="Ohm R.A."/>
            <person name="Martin F."/>
            <person name="Silar P."/>
            <person name="Natvig D.O."/>
            <person name="Lalanne C."/>
            <person name="Gautier V."/>
            <person name="Ament-Velasquez S.L."/>
            <person name="Kruys A."/>
            <person name="Hutchinson M.I."/>
            <person name="Powell A.J."/>
            <person name="Barry K."/>
            <person name="Miller A.N."/>
            <person name="Grigoriev I.V."/>
            <person name="Debuchy R."/>
            <person name="Gladieux P."/>
            <person name="Hiltunen Thoren M."/>
            <person name="Johannesson H."/>
        </authorList>
    </citation>
    <scope>NUCLEOTIDE SEQUENCE</scope>
    <source>
        <strain evidence="1">CBS 892.96</strain>
    </source>
</reference>
<keyword evidence="2" id="KW-1185">Reference proteome</keyword>
<gene>
    <name evidence="1" type="ORF">QBC36DRAFT_309457</name>
</gene>
<comment type="caution">
    <text evidence="1">The sequence shown here is derived from an EMBL/GenBank/DDBJ whole genome shotgun (WGS) entry which is preliminary data.</text>
</comment>
<proteinExistence type="predicted"/>